<dbReference type="Proteomes" id="UP000663505">
    <property type="component" value="Chromosome"/>
</dbReference>
<dbReference type="AlphaFoldDB" id="A0A9X7Z8U5"/>
<sequence>MMGNWSANLETEEYAADRGLILQDAVEAILETTPGHFVNLAVSEAHGHPDSYLIPYLQERFGAAVRIQFIDQCGCGGYVYRVFRPVPTE</sequence>
<dbReference type="EMBL" id="CP071182">
    <property type="protein sequence ID" value="QSO49982.1"/>
    <property type="molecule type" value="Genomic_DNA"/>
</dbReference>
<evidence type="ECO:0000313" key="2">
    <source>
        <dbReference type="Proteomes" id="UP000663505"/>
    </source>
</evidence>
<accession>A0A9X7Z8U5</accession>
<proteinExistence type="predicted"/>
<keyword evidence="2" id="KW-1185">Reference proteome</keyword>
<evidence type="ECO:0000313" key="1">
    <source>
        <dbReference type="EMBL" id="QSO49982.1"/>
    </source>
</evidence>
<dbReference type="InterPro" id="IPR023906">
    <property type="entry name" value="rSAM_target_put"/>
</dbReference>
<gene>
    <name evidence="1" type="ORF">JZ786_18615</name>
</gene>
<organism evidence="1 2">
    <name type="scientific">Alicyclobacillus mengziensis</name>
    <dbReference type="NCBI Taxonomy" id="2931921"/>
    <lineage>
        <taxon>Bacteria</taxon>
        <taxon>Bacillati</taxon>
        <taxon>Bacillota</taxon>
        <taxon>Bacilli</taxon>
        <taxon>Bacillales</taxon>
        <taxon>Alicyclobacillaceae</taxon>
        <taxon>Alicyclobacillus</taxon>
    </lineage>
</organism>
<reference evidence="1 2" key="1">
    <citation type="submission" date="2021-02" db="EMBL/GenBank/DDBJ databases">
        <title>Alicyclobacillus curvatus sp. nov. and Alicyclobacillus mengziensis sp. nov., two acidophilic bacteria isolated from acid mine drainage.</title>
        <authorList>
            <person name="Huang Y."/>
        </authorList>
    </citation>
    <scope>NUCLEOTIDE SEQUENCE [LARGE SCALE GENOMIC DNA]</scope>
    <source>
        <strain evidence="1 2">S30H14</strain>
    </source>
</reference>
<dbReference type="KEGG" id="afx:JZ786_18615"/>
<protein>
    <submittedName>
        <fullName evidence="1">CGCGG family rSAM-modified RiPP protein</fullName>
    </submittedName>
</protein>
<dbReference type="NCBIfam" id="TIGR03995">
    <property type="entry name" value="target_X_rSAM"/>
    <property type="match status" value="1"/>
</dbReference>
<dbReference type="Pfam" id="PF26005">
    <property type="entry name" value="rSAM_target_put"/>
    <property type="match status" value="1"/>
</dbReference>
<name>A0A9X7Z8U5_9BACL</name>